<dbReference type="Proteomes" id="UP000790833">
    <property type="component" value="Unassembled WGS sequence"/>
</dbReference>
<dbReference type="OrthoDB" id="843225at2759"/>
<accession>A0A9P7VDS1</accession>
<feature type="compositionally biased region" description="Low complexity" evidence="1">
    <location>
        <begin position="30"/>
        <end position="58"/>
    </location>
</feature>
<evidence type="ECO:0000256" key="1">
    <source>
        <dbReference type="SAM" id="MobiDB-lite"/>
    </source>
</evidence>
<feature type="compositionally biased region" description="Basic and acidic residues" evidence="1">
    <location>
        <begin position="20"/>
        <end position="29"/>
    </location>
</feature>
<gene>
    <name evidence="3" type="ORF">KQ657_002376</name>
</gene>
<evidence type="ECO:0000313" key="3">
    <source>
        <dbReference type="EMBL" id="KAG7195989.1"/>
    </source>
</evidence>
<evidence type="ECO:0000259" key="2">
    <source>
        <dbReference type="Pfam" id="PF00582"/>
    </source>
</evidence>
<feature type="region of interest" description="Disordered" evidence="1">
    <location>
        <begin position="469"/>
        <end position="494"/>
    </location>
</feature>
<dbReference type="PANTHER" id="PTHR47815">
    <property type="entry name" value="UNIVERSAL STRESS PROTEIN A FAMILY PROTEIN C25B2.10"/>
    <property type="match status" value="1"/>
</dbReference>
<reference evidence="3" key="1">
    <citation type="submission" date="2021-03" db="EMBL/GenBank/DDBJ databases">
        <authorList>
            <person name="Palmer J.M."/>
        </authorList>
    </citation>
    <scope>NUCLEOTIDE SEQUENCE</scope>
    <source>
        <strain evidence="3">ARV_011</strain>
    </source>
</reference>
<dbReference type="EMBL" id="JAHMUF010000002">
    <property type="protein sequence ID" value="KAG7195989.1"/>
    <property type="molecule type" value="Genomic_DNA"/>
</dbReference>
<dbReference type="AlphaFoldDB" id="A0A9P7VDS1"/>
<dbReference type="InterPro" id="IPR014729">
    <property type="entry name" value="Rossmann-like_a/b/a_fold"/>
</dbReference>
<dbReference type="Pfam" id="PF00582">
    <property type="entry name" value="Usp"/>
    <property type="match status" value="1"/>
</dbReference>
<feature type="domain" description="UspA" evidence="2">
    <location>
        <begin position="240"/>
        <end position="341"/>
    </location>
</feature>
<dbReference type="RefSeq" id="XP_043051534.1">
    <property type="nucleotide sequence ID" value="XM_043193146.1"/>
</dbReference>
<organism evidence="3 4">
    <name type="scientific">Scheffersomyces spartinae</name>
    <dbReference type="NCBI Taxonomy" id="45513"/>
    <lineage>
        <taxon>Eukaryota</taxon>
        <taxon>Fungi</taxon>
        <taxon>Dikarya</taxon>
        <taxon>Ascomycota</taxon>
        <taxon>Saccharomycotina</taxon>
        <taxon>Pichiomycetes</taxon>
        <taxon>Debaryomycetaceae</taxon>
        <taxon>Scheffersomyces</taxon>
    </lineage>
</organism>
<sequence length="494" mass="55675">MKFFHRKAKSDSTTTETTTTDDKKTDVKSQKVTTSGSTSEHTISTTSTEEELPSATSTDHSTSIDVKALVAAEKSKLQKHKNQTKYLIRSLEDEDEETKKNTEINSLLYGTSSDTVDMYKLQNSSSDLLGRLYYDDYDSDLTPTVSLTPVTSGETSGGTIPSNEYILERIKYSGNKSTASSTSDMFGGGTDTTILSPNPRHPGHHKLKRGITFDASTNNHHSTITLKLKHEHFKFRRNNKNYLVGFAGDLTSYKAIEWLFDEMIVNGDTLIVLHVLDDKSHLTIDREKAQLIMNQIQLLNIRDRKIAIVLELALGKPMVLLREAVEEYDPQIMVIGSKHYNEASSAETGGGAHHRRGFMSKQSMSKHFLECALVPVIIIKSTYVHEDELVNPIESETYFQDWLKQIDLTGTYMKEKKLLSRFLSPSSSKTDLTSLRPTHSAKDNYLRPSLSRDNLLLLEQELRGRDLLSPTNSRLSSRSRSQQRSKATFSLFHH</sequence>
<protein>
    <recommendedName>
        <fullName evidence="2">UspA domain-containing protein</fullName>
    </recommendedName>
</protein>
<evidence type="ECO:0000313" key="4">
    <source>
        <dbReference type="Proteomes" id="UP000790833"/>
    </source>
</evidence>
<feature type="region of interest" description="Disordered" evidence="1">
    <location>
        <begin position="1"/>
        <end position="62"/>
    </location>
</feature>
<dbReference type="GeneID" id="66115750"/>
<comment type="caution">
    <text evidence="3">The sequence shown here is derived from an EMBL/GenBank/DDBJ whole genome shotgun (WGS) entry which is preliminary data.</text>
</comment>
<feature type="compositionally biased region" description="Low complexity" evidence="1">
    <location>
        <begin position="473"/>
        <end position="485"/>
    </location>
</feature>
<name>A0A9P7VDS1_9ASCO</name>
<dbReference type="SUPFAM" id="SSF52402">
    <property type="entry name" value="Adenine nucleotide alpha hydrolases-like"/>
    <property type="match status" value="1"/>
</dbReference>
<dbReference type="InterPro" id="IPR006016">
    <property type="entry name" value="UspA"/>
</dbReference>
<proteinExistence type="predicted"/>
<keyword evidence="4" id="KW-1185">Reference proteome</keyword>
<dbReference type="PANTHER" id="PTHR47815:SF1">
    <property type="entry name" value="UNIVERSAL STRESS PROTEIN A FAMILY PROTEIN C25B2.10"/>
    <property type="match status" value="1"/>
</dbReference>
<dbReference type="Gene3D" id="3.40.50.620">
    <property type="entry name" value="HUPs"/>
    <property type="match status" value="1"/>
</dbReference>